<dbReference type="Pfam" id="PF04082">
    <property type="entry name" value="Fungal_trans"/>
    <property type="match status" value="1"/>
</dbReference>
<dbReference type="InterPro" id="IPR052761">
    <property type="entry name" value="Fungal_Detox/Toxin_TFs"/>
</dbReference>
<evidence type="ECO:0000256" key="1">
    <source>
        <dbReference type="ARBA" id="ARBA00022723"/>
    </source>
</evidence>
<name>V9DFA1_9EURO</name>
<dbReference type="HOGENOM" id="CLU_006329_3_1_1"/>
<dbReference type="PANTHER" id="PTHR47425:SF3">
    <property type="entry name" value="ZN(II)2CYS6 TRANSCRIPTION FACTOR (EUROFUNG)"/>
    <property type="match status" value="1"/>
</dbReference>
<evidence type="ECO:0000256" key="2">
    <source>
        <dbReference type="ARBA" id="ARBA00023015"/>
    </source>
</evidence>
<keyword evidence="5" id="KW-0539">Nucleus</keyword>
<dbReference type="GO" id="GO:0006351">
    <property type="term" value="P:DNA-templated transcription"/>
    <property type="evidence" value="ECO:0007669"/>
    <property type="project" value="InterPro"/>
</dbReference>
<dbReference type="PROSITE" id="PS50048">
    <property type="entry name" value="ZN2_CY6_FUNGAL_2"/>
    <property type="match status" value="1"/>
</dbReference>
<dbReference type="GeneID" id="19980796"/>
<keyword evidence="4" id="KW-0804">Transcription</keyword>
<dbReference type="PROSITE" id="PS00463">
    <property type="entry name" value="ZN2_CY6_FUNGAL_1"/>
    <property type="match status" value="1"/>
</dbReference>
<dbReference type="CDD" id="cd00067">
    <property type="entry name" value="GAL4"/>
    <property type="match status" value="1"/>
</dbReference>
<dbReference type="SMART" id="SM00066">
    <property type="entry name" value="GAL4"/>
    <property type="match status" value="1"/>
</dbReference>
<dbReference type="PANTHER" id="PTHR47425">
    <property type="entry name" value="FARB-RELATED"/>
    <property type="match status" value="1"/>
</dbReference>
<feature type="domain" description="Zn(2)-C6 fungal-type" evidence="7">
    <location>
        <begin position="23"/>
        <end position="55"/>
    </location>
</feature>
<sequence>MTFDAADAMNTQISRKRKRSAIACTRCHDRKVRCSAAFQGIPCANCAQDGTPCTIYQAQAARLDQPVATSDERHKVISPQYPLTPTPSLVPATEVSRWTDAASTSHTKDGTENAHAHVGSLDSDRPVVLADDPIEGPPRTSPAGPVPNTRLERVPRENLVPFYAGEVGGHEFLFEVCSPNRSLRGSPYIISRNIHKRPRFKPEIGSRPRFPSAVCQELLRCFFGYVYPILPVVHAGDFLTKYSRDPNSVSGLLLWSIFLAAASYLDTERLSSAGFKNRKQLKEFCFQHAKATYDAQVENDKTAVIAATLLLGFWYVDLEDQDGSGYWIGIAIHLCYTIGLHREPNYARLPRCPFPESQRALWRRLWWCAYYRDAWFCLGAGRPMRAHIDDCDLELPTVEVVTDDFKELSPELREAFLPFQMEKLAELWIRMLQLSIKLECTMIRHYRPRRPPLSVSQLEVDHADILHLLTSLDREPEHKSSTLALHTSHFQTYVNTVVIILHRPYVLSAPEHLQPGERKNLQRAAIQACKSAAAAITSTLSKLIAENMIETSPTTLVTPIMMAMQIHFYELARSEGLLRQHALHNLNLHFMVLTHLKKTFWTADMHHNLFTECIKALNSGKGDQSQYGGCANGVQDPTTAARPNSPHGVRDDQCPSMGSMLEASGLSESAFEEFFASFGPFDNLSSLFEDR</sequence>
<dbReference type="CDD" id="cd12148">
    <property type="entry name" value="fungal_TF_MHR"/>
    <property type="match status" value="1"/>
</dbReference>
<evidence type="ECO:0000313" key="9">
    <source>
        <dbReference type="Proteomes" id="UP000030678"/>
    </source>
</evidence>
<keyword evidence="2" id="KW-0805">Transcription regulation</keyword>
<dbReference type="Proteomes" id="UP000030678">
    <property type="component" value="Unassembled WGS sequence"/>
</dbReference>
<evidence type="ECO:0000259" key="7">
    <source>
        <dbReference type="PROSITE" id="PS50048"/>
    </source>
</evidence>
<gene>
    <name evidence="8" type="ORF">G647_02303</name>
</gene>
<keyword evidence="3" id="KW-0238">DNA-binding</keyword>
<dbReference type="InterPro" id="IPR001138">
    <property type="entry name" value="Zn2Cys6_DnaBD"/>
</dbReference>
<dbReference type="GO" id="GO:0003677">
    <property type="term" value="F:DNA binding"/>
    <property type="evidence" value="ECO:0007669"/>
    <property type="project" value="UniProtKB-KW"/>
</dbReference>
<dbReference type="VEuPathDB" id="FungiDB:G647_02303"/>
<proteinExistence type="predicted"/>
<dbReference type="SUPFAM" id="SSF57701">
    <property type="entry name" value="Zn2/Cys6 DNA-binding domain"/>
    <property type="match status" value="1"/>
</dbReference>
<dbReference type="Pfam" id="PF00172">
    <property type="entry name" value="Zn_clus"/>
    <property type="match status" value="1"/>
</dbReference>
<dbReference type="InterPro" id="IPR007219">
    <property type="entry name" value="XnlR_reg_dom"/>
</dbReference>
<evidence type="ECO:0000256" key="3">
    <source>
        <dbReference type="ARBA" id="ARBA00023125"/>
    </source>
</evidence>
<dbReference type="RefSeq" id="XP_008724875.1">
    <property type="nucleotide sequence ID" value="XM_008726653.1"/>
</dbReference>
<dbReference type="Gene3D" id="4.10.240.10">
    <property type="entry name" value="Zn(2)-C6 fungal-type DNA-binding domain"/>
    <property type="match status" value="1"/>
</dbReference>
<organism evidence="8 9">
    <name type="scientific">Cladophialophora carrionii CBS 160.54</name>
    <dbReference type="NCBI Taxonomy" id="1279043"/>
    <lineage>
        <taxon>Eukaryota</taxon>
        <taxon>Fungi</taxon>
        <taxon>Dikarya</taxon>
        <taxon>Ascomycota</taxon>
        <taxon>Pezizomycotina</taxon>
        <taxon>Eurotiomycetes</taxon>
        <taxon>Chaetothyriomycetidae</taxon>
        <taxon>Chaetothyriales</taxon>
        <taxon>Herpotrichiellaceae</taxon>
        <taxon>Cladophialophora</taxon>
    </lineage>
</organism>
<dbReference type="GO" id="GO:0000981">
    <property type="term" value="F:DNA-binding transcription factor activity, RNA polymerase II-specific"/>
    <property type="evidence" value="ECO:0007669"/>
    <property type="project" value="InterPro"/>
</dbReference>
<evidence type="ECO:0000256" key="4">
    <source>
        <dbReference type="ARBA" id="ARBA00023163"/>
    </source>
</evidence>
<dbReference type="InterPro" id="IPR036864">
    <property type="entry name" value="Zn2-C6_fun-type_DNA-bd_sf"/>
</dbReference>
<dbReference type="EMBL" id="KB822703">
    <property type="protein sequence ID" value="ETI25530.1"/>
    <property type="molecule type" value="Genomic_DNA"/>
</dbReference>
<feature type="region of interest" description="Disordered" evidence="6">
    <location>
        <begin position="635"/>
        <end position="655"/>
    </location>
</feature>
<feature type="region of interest" description="Disordered" evidence="6">
    <location>
        <begin position="132"/>
        <end position="151"/>
    </location>
</feature>
<dbReference type="GO" id="GO:0008270">
    <property type="term" value="F:zinc ion binding"/>
    <property type="evidence" value="ECO:0007669"/>
    <property type="project" value="InterPro"/>
</dbReference>
<evidence type="ECO:0000313" key="8">
    <source>
        <dbReference type="EMBL" id="ETI25530.1"/>
    </source>
</evidence>
<evidence type="ECO:0000256" key="6">
    <source>
        <dbReference type="SAM" id="MobiDB-lite"/>
    </source>
</evidence>
<evidence type="ECO:0000256" key="5">
    <source>
        <dbReference type="ARBA" id="ARBA00023242"/>
    </source>
</evidence>
<reference evidence="8 9" key="1">
    <citation type="submission" date="2013-03" db="EMBL/GenBank/DDBJ databases">
        <title>The Genome Sequence of Cladophialophora carrionii CBS 160.54.</title>
        <authorList>
            <consortium name="The Broad Institute Genomics Platform"/>
            <person name="Cuomo C."/>
            <person name="de Hoog S."/>
            <person name="Gorbushina A."/>
            <person name="Walker B."/>
            <person name="Young S.K."/>
            <person name="Zeng Q."/>
            <person name="Gargeya S."/>
            <person name="Fitzgerald M."/>
            <person name="Haas B."/>
            <person name="Abouelleil A."/>
            <person name="Allen A.W."/>
            <person name="Alvarado L."/>
            <person name="Arachchi H.M."/>
            <person name="Berlin A.M."/>
            <person name="Chapman S.B."/>
            <person name="Gainer-Dewar J."/>
            <person name="Goldberg J."/>
            <person name="Griggs A."/>
            <person name="Gujja S."/>
            <person name="Hansen M."/>
            <person name="Howarth C."/>
            <person name="Imamovic A."/>
            <person name="Ireland A."/>
            <person name="Larimer J."/>
            <person name="McCowan C."/>
            <person name="Murphy C."/>
            <person name="Pearson M."/>
            <person name="Poon T.W."/>
            <person name="Priest M."/>
            <person name="Roberts A."/>
            <person name="Saif S."/>
            <person name="Shea T."/>
            <person name="Sisk P."/>
            <person name="Sykes S."/>
            <person name="Wortman J."/>
            <person name="Nusbaum C."/>
            <person name="Birren B."/>
        </authorList>
    </citation>
    <scope>NUCLEOTIDE SEQUENCE [LARGE SCALE GENOMIC DNA]</scope>
    <source>
        <strain evidence="8 9">CBS 160.54</strain>
    </source>
</reference>
<keyword evidence="1" id="KW-0479">Metal-binding</keyword>
<accession>V9DFA1</accession>
<protein>
    <recommendedName>
        <fullName evidence="7">Zn(2)-C6 fungal-type domain-containing protein</fullName>
    </recommendedName>
</protein>
<dbReference type="AlphaFoldDB" id="V9DFA1"/>
<dbReference type="SMART" id="SM00906">
    <property type="entry name" value="Fungal_trans"/>
    <property type="match status" value="1"/>
</dbReference>
<dbReference type="OrthoDB" id="4161332at2759"/>